<evidence type="ECO:0000259" key="2">
    <source>
        <dbReference type="Pfam" id="PF24800"/>
    </source>
</evidence>
<feature type="domain" description="DUF7702" evidence="2">
    <location>
        <begin position="19"/>
        <end position="212"/>
    </location>
</feature>
<feature type="transmembrane region" description="Helical" evidence="1">
    <location>
        <begin position="139"/>
        <end position="161"/>
    </location>
</feature>
<reference evidence="3" key="2">
    <citation type="submission" date="2021-10" db="EMBL/GenBank/DDBJ databases">
        <title>Phylogenomics reveals ancestral predisposition of the termite-cultivated fungus Termitomyces towards a domesticated lifestyle.</title>
        <authorList>
            <person name="Auxier B."/>
            <person name="Grum-Grzhimaylo A."/>
            <person name="Cardenas M.E."/>
            <person name="Lodge J.D."/>
            <person name="Laessoe T."/>
            <person name="Pedersen O."/>
            <person name="Smith M.E."/>
            <person name="Kuyper T.W."/>
            <person name="Franco-Molano E.A."/>
            <person name="Baroni T.J."/>
            <person name="Aanen D.K."/>
        </authorList>
    </citation>
    <scope>NUCLEOTIDE SEQUENCE</scope>
    <source>
        <strain evidence="3">AP01</strain>
        <tissue evidence="3">Mycelium</tissue>
    </source>
</reference>
<feature type="transmembrane region" description="Helical" evidence="1">
    <location>
        <begin position="187"/>
        <end position="208"/>
    </location>
</feature>
<keyword evidence="4" id="KW-1185">Reference proteome</keyword>
<organism evidence="3 4">
    <name type="scientific">Asterophora parasitica</name>
    <dbReference type="NCBI Taxonomy" id="117018"/>
    <lineage>
        <taxon>Eukaryota</taxon>
        <taxon>Fungi</taxon>
        <taxon>Dikarya</taxon>
        <taxon>Basidiomycota</taxon>
        <taxon>Agaricomycotina</taxon>
        <taxon>Agaricomycetes</taxon>
        <taxon>Agaricomycetidae</taxon>
        <taxon>Agaricales</taxon>
        <taxon>Tricholomatineae</taxon>
        <taxon>Lyophyllaceae</taxon>
        <taxon>Asterophora</taxon>
    </lineage>
</organism>
<feature type="transmembrane region" description="Helical" evidence="1">
    <location>
        <begin position="65"/>
        <end position="87"/>
    </location>
</feature>
<keyword evidence="1" id="KW-0472">Membrane</keyword>
<dbReference type="EMBL" id="JABCKV010000027">
    <property type="protein sequence ID" value="KAG5646042.1"/>
    <property type="molecule type" value="Genomic_DNA"/>
</dbReference>
<sequence>MSRKVRLAEGALILAAELVADPKVDLFIAAYILQAVGVAPLLLSTIGFLGMAGQSSYSEVPRMSLIFRIAGGLVMAGLGLCIAGGLLGTHVSPDKGDVGLILRRASAGVFAGVYVVLFLLHLGCWTYHFQMRNYRRKLLGGMTIALPFLGVRVAYAILGAWSASDLFGKSLSSNPILVKFNPITGLWIPYLVMSLVMEAVVAALYLLFSTVLSRRRHHH</sequence>
<proteinExistence type="predicted"/>
<dbReference type="InterPro" id="IPR056119">
    <property type="entry name" value="DUF7702"/>
</dbReference>
<feature type="transmembrane region" description="Helical" evidence="1">
    <location>
        <begin position="30"/>
        <end position="53"/>
    </location>
</feature>
<keyword evidence="1" id="KW-0812">Transmembrane</keyword>
<dbReference type="Proteomes" id="UP000775547">
    <property type="component" value="Unassembled WGS sequence"/>
</dbReference>
<evidence type="ECO:0000313" key="4">
    <source>
        <dbReference type="Proteomes" id="UP000775547"/>
    </source>
</evidence>
<gene>
    <name evidence="3" type="ORF">DXG03_004465</name>
</gene>
<comment type="caution">
    <text evidence="3">The sequence shown here is derived from an EMBL/GenBank/DDBJ whole genome shotgun (WGS) entry which is preliminary data.</text>
</comment>
<accession>A0A9P7GF62</accession>
<evidence type="ECO:0000256" key="1">
    <source>
        <dbReference type="SAM" id="Phobius"/>
    </source>
</evidence>
<keyword evidence="1" id="KW-1133">Transmembrane helix</keyword>
<dbReference type="OrthoDB" id="2560628at2759"/>
<evidence type="ECO:0000313" key="3">
    <source>
        <dbReference type="EMBL" id="KAG5646042.1"/>
    </source>
</evidence>
<name>A0A9P7GF62_9AGAR</name>
<dbReference type="PANTHER" id="PTHR42109">
    <property type="entry name" value="UNPLACED GENOMIC SCAFFOLD UM_SCAF_CONTIG_1.265, WHOLE GENOME SHOTGUN SEQUENCE"/>
    <property type="match status" value="1"/>
</dbReference>
<reference evidence="3" key="1">
    <citation type="submission" date="2020-07" db="EMBL/GenBank/DDBJ databases">
        <authorList>
            <person name="Nieuwenhuis M."/>
            <person name="Van De Peppel L.J.J."/>
        </authorList>
    </citation>
    <scope>NUCLEOTIDE SEQUENCE</scope>
    <source>
        <strain evidence="3">AP01</strain>
        <tissue evidence="3">Mycelium</tissue>
    </source>
</reference>
<dbReference type="Pfam" id="PF24800">
    <property type="entry name" value="DUF7702"/>
    <property type="match status" value="1"/>
</dbReference>
<dbReference type="AlphaFoldDB" id="A0A9P7GF62"/>
<dbReference type="PANTHER" id="PTHR42109:SF2">
    <property type="entry name" value="INTEGRAL MEMBRANE PROTEIN"/>
    <property type="match status" value="1"/>
</dbReference>
<feature type="transmembrane region" description="Helical" evidence="1">
    <location>
        <begin position="107"/>
        <end position="127"/>
    </location>
</feature>
<protein>
    <recommendedName>
        <fullName evidence="2">DUF7702 domain-containing protein</fullName>
    </recommendedName>
</protein>